<keyword evidence="4" id="KW-1185">Reference proteome</keyword>
<accession>L0JJR3</accession>
<evidence type="ECO:0000313" key="3">
    <source>
        <dbReference type="Proteomes" id="UP000010843"/>
    </source>
</evidence>
<dbReference type="GeneID" id="14332663"/>
<dbReference type="EMBL" id="AOIE01000089">
    <property type="protein sequence ID" value="ELY72521.1"/>
    <property type="molecule type" value="Genomic_DNA"/>
</dbReference>
<evidence type="ECO:0000313" key="2">
    <source>
        <dbReference type="EMBL" id="ELY72521.1"/>
    </source>
</evidence>
<evidence type="ECO:0000313" key="4">
    <source>
        <dbReference type="Proteomes" id="UP000011593"/>
    </source>
</evidence>
<protein>
    <submittedName>
        <fullName evidence="1">Uncharacterized protein</fullName>
    </submittedName>
</protein>
<organism evidence="1 3">
    <name type="scientific">Natrinema pellirubrum (strain DSM 15624 / CIP 106293 / JCM 10476 / NCIMB 786 / 157)</name>
    <dbReference type="NCBI Taxonomy" id="797303"/>
    <lineage>
        <taxon>Archaea</taxon>
        <taxon>Methanobacteriati</taxon>
        <taxon>Methanobacteriota</taxon>
        <taxon>Stenosarchaea group</taxon>
        <taxon>Halobacteria</taxon>
        <taxon>Halobacteriales</taxon>
        <taxon>Natrialbaceae</taxon>
        <taxon>Natrinema</taxon>
    </lineage>
</organism>
<dbReference type="EMBL" id="CP003372">
    <property type="protein sequence ID" value="AGB31775.1"/>
    <property type="molecule type" value="Genomic_DNA"/>
</dbReference>
<dbReference type="Proteomes" id="UP000010843">
    <property type="component" value="Chromosome"/>
</dbReference>
<name>L0JJR3_NATP1</name>
<dbReference type="RefSeq" id="WP_006182351.1">
    <property type="nucleotide sequence ID" value="NC_019962.1"/>
</dbReference>
<proteinExistence type="predicted"/>
<reference evidence="1" key="1">
    <citation type="submission" date="2012-02" db="EMBL/GenBank/DDBJ databases">
        <title>Complete sequence of chromosome of Natrinema pellirubrum DSM 15624.</title>
        <authorList>
            <consortium name="US DOE Joint Genome Institute"/>
            <person name="Lucas S."/>
            <person name="Han J."/>
            <person name="Lapidus A."/>
            <person name="Cheng J.-F."/>
            <person name="Goodwin L."/>
            <person name="Pitluck S."/>
            <person name="Peters L."/>
            <person name="Teshima H."/>
            <person name="Detter J.C."/>
            <person name="Han C."/>
            <person name="Tapia R."/>
            <person name="Land M."/>
            <person name="Hauser L."/>
            <person name="Kyrpides N."/>
            <person name="Ivanova N."/>
            <person name="Pagani I."/>
            <person name="Sproer C."/>
            <person name="Anderson I."/>
            <person name="Woyke T."/>
        </authorList>
    </citation>
    <scope>NUCLEOTIDE SEQUENCE</scope>
    <source>
        <strain evidence="1">DSM 15624</strain>
    </source>
</reference>
<gene>
    <name evidence="1" type="ordered locus">Natpe_1922</name>
    <name evidence="2" type="ORF">C488_14997</name>
</gene>
<dbReference type="Proteomes" id="UP000011593">
    <property type="component" value="Unassembled WGS sequence"/>
</dbReference>
<reference evidence="2 4" key="3">
    <citation type="journal article" date="2014" name="PLoS Genet.">
        <title>Phylogenetically driven sequencing of extremely halophilic archaea reveals strategies for static and dynamic osmo-response.</title>
        <authorList>
            <person name="Becker E.A."/>
            <person name="Seitzer P.M."/>
            <person name="Tritt A."/>
            <person name="Larsen D."/>
            <person name="Krusor M."/>
            <person name="Yao A.I."/>
            <person name="Wu D."/>
            <person name="Madern D."/>
            <person name="Eisen J.A."/>
            <person name="Darling A.E."/>
            <person name="Facciotti M.T."/>
        </authorList>
    </citation>
    <scope>NUCLEOTIDE SEQUENCE [LARGE SCALE GENOMIC DNA]</scope>
    <source>
        <strain evidence="2 4">DSM 15624</strain>
    </source>
</reference>
<dbReference type="PATRIC" id="fig|797303.5.peg.3002"/>
<dbReference type="KEGG" id="npe:Natpe_1922"/>
<reference evidence="3" key="2">
    <citation type="submission" date="2012-02" db="EMBL/GenBank/DDBJ databases">
        <title>Complete sequence of chromosome of Natrinema pellirubrum DSM 15624.</title>
        <authorList>
            <person name="Lucas S."/>
            <person name="Han J."/>
            <person name="Lapidus A."/>
            <person name="Cheng J.-F."/>
            <person name="Goodwin L."/>
            <person name="Pitluck S."/>
            <person name="Peters L."/>
            <person name="Teshima H."/>
            <person name="Detter J.C."/>
            <person name="Han C."/>
            <person name="Tapia R."/>
            <person name="Land M."/>
            <person name="Hauser L."/>
            <person name="Kyrpides N."/>
            <person name="Ivanova N."/>
            <person name="Pagani I."/>
            <person name="Sproer C."/>
            <person name="Anderson I."/>
            <person name="Woyke T."/>
        </authorList>
    </citation>
    <scope>NUCLEOTIDE SEQUENCE [LARGE SCALE GENOMIC DNA]</scope>
    <source>
        <strain evidence="3">DSM 15624 / JCM 10476 / NCIMB 786</strain>
    </source>
</reference>
<evidence type="ECO:0000313" key="1">
    <source>
        <dbReference type="EMBL" id="AGB31775.1"/>
    </source>
</evidence>
<dbReference type="eggNOG" id="arCOG04493">
    <property type="taxonomic scope" value="Archaea"/>
</dbReference>
<dbReference type="AlphaFoldDB" id="L0JJR3"/>
<dbReference type="OrthoDB" id="211802at2157"/>
<dbReference type="HOGENOM" id="CLU_123158_0_0_2"/>
<sequence length="198" mass="21899">MTDRRLRTVVADTSALISLAVPRADTAYDTDAAPGPLQYLLTSCDVFIPPEVTMELQALTQYQDIHGTAATNVLAARDYYTVEEPYERVKTSDSRLTFGLDDGKTDGIVLVNVLDIDGFLTDEFGGPNFPLIHAVLQGPQIVPVPQLICDYARNSHMTDHEARTLLAPISPHRIWDTSPYVAQLRARLEENSLELVTT</sequence>